<dbReference type="eggNOG" id="KOG1252">
    <property type="taxonomic scope" value="Eukaryota"/>
</dbReference>
<dbReference type="SUPFAM" id="SSF53686">
    <property type="entry name" value="Tryptophan synthase beta subunit-like PLP-dependent enzymes"/>
    <property type="match status" value="2"/>
</dbReference>
<dbReference type="InterPro" id="IPR001216">
    <property type="entry name" value="P-phosphate_BS"/>
</dbReference>
<feature type="domain" description="Tryptophan synthase beta chain-like PALP" evidence="8">
    <location>
        <begin position="45"/>
        <end position="336"/>
    </location>
</feature>
<evidence type="ECO:0000256" key="6">
    <source>
        <dbReference type="ARBA" id="ARBA00022898"/>
    </source>
</evidence>
<dbReference type="Pfam" id="PF00291">
    <property type="entry name" value="PALP"/>
    <property type="match status" value="2"/>
</dbReference>
<dbReference type="GeneID" id="36377362"/>
<dbReference type="OrthoDB" id="728at2759"/>
<gene>
    <name evidence="9 11 12" type="ORF">SRAE_1000325000</name>
</gene>
<dbReference type="EC" id="4.2.1.22" evidence="5"/>
<dbReference type="InterPro" id="IPR050214">
    <property type="entry name" value="Cys_Synth/Cystath_Beta-Synth"/>
</dbReference>
<evidence type="ECO:0000256" key="7">
    <source>
        <dbReference type="ARBA" id="ARBA00047490"/>
    </source>
</evidence>
<sequence length="726" mass="79695">MPPNLVNENPPSNKTWTEKSVQDNTGIHNFQSHVFENKRIYNNVLDAIGNIPLIKLNKIPKEYGIECNVYVKPEYLNAGGSIKDRIAIKMIDLAEEEGILKPGMTLIEPTSGNTGIGLALAATIKGYKCIICMPQKMSKEKEVIIKALGATMIRTPTEVPKDSPESYVSVAARLGKEIKGGAFLNQYNNAGNPMAHYETTATEIIDSLNGNVDMVVAGVGTGGTISGLAKKIKKDVPKAIIVGVDPEGSLISDPNGKVHGYLIEGIGHDYIPNVCDVSVVDEWVKTNDKNSFIMARDLIKKEGILCGGSSGANVWGALQAAKKLKKGQNCVVILPDGIRNYYTRFCDDNWLIKNHLIDKIDTIPIISIDNNLFENNIQYDPTKKPSEKWKYPLSEPSFNPIKSKVMNSILEAIGHTPLIRLNKLPKELGIEAEVLVKCEYFNASGSIKDRVALRMIEAAEENGSLKAGMTIIEPTTDSLGIGLAFVSAVKGYHCIIVTTNNISKEKEIILKTLGAEVIKTSIENEITSTKSYIDMAIKLHKKIPNSIILDQYTNFANTQAHYSLTAEEILYSCQNKIDMVVVGACTGGSITGIGKKIKEKIPYCQIVGTDLEGSVFSDSKNKETFSTEIEDIGCNFIPAIFDQNVVDIWMKVNDKNSFETANKLIRKEGLLCGGASGACTWAGLECAKKLKKGQRIVIILPDSVNNYISKFVDPEWMKKRNYETCE</sequence>
<dbReference type="EMBL" id="LN609528">
    <property type="protein sequence ID" value="CEF64997.1"/>
    <property type="molecule type" value="Genomic_DNA"/>
</dbReference>
<dbReference type="InterPro" id="IPR001926">
    <property type="entry name" value="TrpB-like_PALP"/>
</dbReference>
<dbReference type="FunFam" id="3.40.50.1100:FF:000003">
    <property type="entry name" value="Cystathionine beta-synthase"/>
    <property type="match status" value="2"/>
</dbReference>
<evidence type="ECO:0000256" key="1">
    <source>
        <dbReference type="ARBA" id="ARBA00001933"/>
    </source>
</evidence>
<comment type="pathway">
    <text evidence="2">Amino-acid biosynthesis; L-cysteine biosynthesis; L-cysteine from L-homocysteine and L-serine: step 1/2.</text>
</comment>
<keyword evidence="6" id="KW-0663">Pyridoxal phosphate</keyword>
<dbReference type="WBParaSite" id="SRAE_1000325000.1">
    <property type="protein sequence ID" value="SRAE_1000325000.1"/>
    <property type="gene ID" value="WBGene00259867"/>
</dbReference>
<dbReference type="RefSeq" id="XP_024504198.1">
    <property type="nucleotide sequence ID" value="XM_024650419.1"/>
</dbReference>
<name>A0A090L5J2_STRRB</name>
<dbReference type="AlphaFoldDB" id="A0A090L5J2"/>
<reference evidence="9" key="2">
    <citation type="submission" date="2014-09" db="EMBL/GenBank/DDBJ databases">
        <authorList>
            <person name="Aslett A.Martin."/>
        </authorList>
    </citation>
    <scope>NUCLEOTIDE SEQUENCE</scope>
    <source>
        <strain evidence="9">ED321 Heterogonic</strain>
    </source>
</reference>
<comment type="cofactor">
    <cofactor evidence="1">
        <name>pyridoxal 5'-phosphate</name>
        <dbReference type="ChEBI" id="CHEBI:597326"/>
    </cofactor>
</comment>
<reference evidence="11" key="3">
    <citation type="submission" date="2020-12" db="UniProtKB">
        <authorList>
            <consortium name="WormBaseParasite"/>
        </authorList>
    </citation>
    <scope>IDENTIFICATION</scope>
</reference>
<reference evidence="10" key="1">
    <citation type="submission" date="2014-09" db="EMBL/GenBank/DDBJ databases">
        <authorList>
            <person name="Martin A.A."/>
        </authorList>
    </citation>
    <scope>NUCLEOTIDE SEQUENCE</scope>
    <source>
        <strain evidence="10">ED321</strain>
    </source>
</reference>
<dbReference type="InterPro" id="IPR036052">
    <property type="entry name" value="TrpB-like_PALP_sf"/>
</dbReference>
<dbReference type="PROSITE" id="PS00901">
    <property type="entry name" value="CYS_SYNTHASE"/>
    <property type="match status" value="2"/>
</dbReference>
<keyword evidence="10" id="KW-1185">Reference proteome</keyword>
<evidence type="ECO:0000313" key="10">
    <source>
        <dbReference type="Proteomes" id="UP000035682"/>
    </source>
</evidence>
<evidence type="ECO:0000313" key="9">
    <source>
        <dbReference type="EMBL" id="CEF64997.1"/>
    </source>
</evidence>
<accession>A0A090L5J2</accession>
<comment type="catalytic activity">
    <reaction evidence="7">
        <text>L-homocysteine + L-serine = L,L-cystathionine + H2O</text>
        <dbReference type="Rhea" id="RHEA:10112"/>
        <dbReference type="ChEBI" id="CHEBI:15377"/>
        <dbReference type="ChEBI" id="CHEBI:33384"/>
        <dbReference type="ChEBI" id="CHEBI:58161"/>
        <dbReference type="ChEBI" id="CHEBI:58199"/>
        <dbReference type="EC" id="4.2.1.22"/>
    </reaction>
</comment>
<dbReference type="STRING" id="34506.A0A090L5J2"/>
<dbReference type="GO" id="GO:0004122">
    <property type="term" value="F:cystathionine beta-synthase activity"/>
    <property type="evidence" value="ECO:0007669"/>
    <property type="project" value="UniProtKB-EC"/>
</dbReference>
<dbReference type="WormBase" id="SRAE_1000325000">
    <property type="protein sequence ID" value="SRP11620"/>
    <property type="gene ID" value="WBGene00259867"/>
</dbReference>
<organism evidence="9">
    <name type="scientific">Strongyloides ratti</name>
    <name type="common">Parasitic roundworm</name>
    <dbReference type="NCBI Taxonomy" id="34506"/>
    <lineage>
        <taxon>Eukaryota</taxon>
        <taxon>Metazoa</taxon>
        <taxon>Ecdysozoa</taxon>
        <taxon>Nematoda</taxon>
        <taxon>Chromadorea</taxon>
        <taxon>Rhabditida</taxon>
        <taxon>Tylenchina</taxon>
        <taxon>Panagrolaimomorpha</taxon>
        <taxon>Strongyloidoidea</taxon>
        <taxon>Strongyloididae</taxon>
        <taxon>Strongyloides</taxon>
    </lineage>
</organism>
<protein>
    <recommendedName>
        <fullName evidence="5">cystathionine beta-synthase</fullName>
        <ecNumber evidence="5">4.2.1.22</ecNumber>
    </recommendedName>
</protein>
<evidence type="ECO:0000256" key="4">
    <source>
        <dbReference type="ARBA" id="ARBA00011245"/>
    </source>
</evidence>
<evidence type="ECO:0000256" key="2">
    <source>
        <dbReference type="ARBA" id="ARBA00005003"/>
    </source>
</evidence>
<comment type="subunit">
    <text evidence="4">Monomer.</text>
</comment>
<evidence type="ECO:0000259" key="8">
    <source>
        <dbReference type="Pfam" id="PF00291"/>
    </source>
</evidence>
<evidence type="ECO:0000256" key="5">
    <source>
        <dbReference type="ARBA" id="ARBA00012041"/>
    </source>
</evidence>
<dbReference type="CDD" id="cd01561">
    <property type="entry name" value="CBS_like"/>
    <property type="match status" value="2"/>
</dbReference>
<evidence type="ECO:0000313" key="12">
    <source>
        <dbReference type="WormBase" id="SRAE_1000325000"/>
    </source>
</evidence>
<evidence type="ECO:0000256" key="3">
    <source>
        <dbReference type="ARBA" id="ARBA00007103"/>
    </source>
</evidence>
<comment type="similarity">
    <text evidence="3">Belongs to the cysteine synthase/cystathionine beta-synthase family.</text>
</comment>
<dbReference type="Proteomes" id="UP000035682">
    <property type="component" value="Unplaced"/>
</dbReference>
<dbReference type="FunFam" id="3.40.50.1100:FF:000118">
    <property type="entry name" value="Related to CYS4-cystathionine beta-synthase"/>
    <property type="match status" value="2"/>
</dbReference>
<dbReference type="GO" id="GO:0030170">
    <property type="term" value="F:pyridoxal phosphate binding"/>
    <property type="evidence" value="ECO:0007669"/>
    <property type="project" value="UniProtKB-ARBA"/>
</dbReference>
<dbReference type="CTD" id="36377362"/>
<proteinExistence type="inferred from homology"/>
<dbReference type="Gene3D" id="3.40.50.1100">
    <property type="match status" value="4"/>
</dbReference>
<dbReference type="PANTHER" id="PTHR10314">
    <property type="entry name" value="CYSTATHIONINE BETA-SYNTHASE"/>
    <property type="match status" value="1"/>
</dbReference>
<feature type="domain" description="Tryptophan synthase beta chain-like PALP" evidence="8">
    <location>
        <begin position="410"/>
        <end position="702"/>
    </location>
</feature>
<dbReference type="GO" id="GO:0006535">
    <property type="term" value="P:cysteine biosynthetic process from serine"/>
    <property type="evidence" value="ECO:0007669"/>
    <property type="project" value="InterPro"/>
</dbReference>
<evidence type="ECO:0000313" key="11">
    <source>
        <dbReference type="WBParaSite" id="SRAE_1000325000.1"/>
    </source>
</evidence>